<dbReference type="PANTHER" id="PTHR35789:SF1">
    <property type="entry name" value="SPORE GERMINATION PROTEIN B3"/>
    <property type="match status" value="1"/>
</dbReference>
<keyword evidence="6" id="KW-0564">Palmitate</keyword>
<dbReference type="Pfam" id="PF25198">
    <property type="entry name" value="Spore_GerAC_N"/>
    <property type="match status" value="1"/>
</dbReference>
<evidence type="ECO:0000256" key="2">
    <source>
        <dbReference type="ARBA" id="ARBA00007886"/>
    </source>
</evidence>
<gene>
    <name evidence="10" type="ORF">GC096_06650</name>
</gene>
<comment type="caution">
    <text evidence="10">The sequence shown here is derived from an EMBL/GenBank/DDBJ whole genome shotgun (WGS) entry which is preliminary data.</text>
</comment>
<dbReference type="InterPro" id="IPR057336">
    <property type="entry name" value="GerAC_N"/>
</dbReference>
<sequence length="421" mass="48362">MDLEAWLECECALKRYCPKYRNRDRFRYAAALMGHSSRHASNKEGLPMKPMRTSLLLFPIFAFFILISSCKDQMPLENVTLVLMVGMDLDKDNNLVIYASSPVFNKEAKSKNEVIKVSSMNVRDSRNELDSRASALISAGKIQNVLISKRILAHDDWFKLLDVFFRDPKISETARVIAVEGSIEEIINFAPADKRRMSMHIAKLLDTAHMRNLVQVSTLFDLHRQMYEKGITPYLTDLRKDTEVLAAGTLFLSKKGKYAYAINNTENQLLQMLQKEKNGALSISVKLPEEKGESFFDTGTLSFYALRVNRDMKVTFAQNKFIFDIQLSVPIQLTEKPFTFDWNNDAPKLETEINQQLESQMRALVKKMQEHEIDPIGLGLYARAYQFKAWEHVQDEWGHAFSEAEVNIHVKTKIKNMGETL</sequence>
<evidence type="ECO:0000259" key="9">
    <source>
        <dbReference type="Pfam" id="PF25198"/>
    </source>
</evidence>
<evidence type="ECO:0000256" key="1">
    <source>
        <dbReference type="ARBA" id="ARBA00004635"/>
    </source>
</evidence>
<dbReference type="InterPro" id="IPR008844">
    <property type="entry name" value="Spore_GerAC-like"/>
</dbReference>
<keyword evidence="4" id="KW-0732">Signal</keyword>
<feature type="domain" description="Spore germination GerAC-like C-terminal" evidence="8">
    <location>
        <begin position="249"/>
        <end position="418"/>
    </location>
</feature>
<evidence type="ECO:0000256" key="6">
    <source>
        <dbReference type="ARBA" id="ARBA00023139"/>
    </source>
</evidence>
<evidence type="ECO:0000256" key="5">
    <source>
        <dbReference type="ARBA" id="ARBA00023136"/>
    </source>
</evidence>
<evidence type="ECO:0000259" key="8">
    <source>
        <dbReference type="Pfam" id="PF05504"/>
    </source>
</evidence>
<keyword evidence="5" id="KW-0472">Membrane</keyword>
<name>A0ABX1X5K7_9BACL</name>
<reference evidence="10 11" key="1">
    <citation type="submission" date="2019-10" db="EMBL/GenBank/DDBJ databases">
        <title>Description of Paenibacillus humi sp. nov.</title>
        <authorList>
            <person name="Carlier A."/>
            <person name="Qi S."/>
        </authorList>
    </citation>
    <scope>NUCLEOTIDE SEQUENCE [LARGE SCALE GENOMIC DNA]</scope>
    <source>
        <strain evidence="10 11">LMG 31461</strain>
    </source>
</reference>
<evidence type="ECO:0000313" key="10">
    <source>
        <dbReference type="EMBL" id="NOU63705.1"/>
    </source>
</evidence>
<accession>A0ABX1X5K7</accession>
<protein>
    <submittedName>
        <fullName evidence="10">Ger(X)C family spore germination protein</fullName>
    </submittedName>
</protein>
<evidence type="ECO:0000256" key="4">
    <source>
        <dbReference type="ARBA" id="ARBA00022729"/>
    </source>
</evidence>
<dbReference type="PANTHER" id="PTHR35789">
    <property type="entry name" value="SPORE GERMINATION PROTEIN B3"/>
    <property type="match status" value="1"/>
</dbReference>
<comment type="subcellular location">
    <subcellularLocation>
        <location evidence="1">Membrane</location>
        <topology evidence="1">Lipid-anchor</topology>
    </subcellularLocation>
</comment>
<dbReference type="EMBL" id="WHNY01000020">
    <property type="protein sequence ID" value="NOU63705.1"/>
    <property type="molecule type" value="Genomic_DNA"/>
</dbReference>
<keyword evidence="3" id="KW-0309">Germination</keyword>
<dbReference type="NCBIfam" id="TIGR02887">
    <property type="entry name" value="spore_ger_x_C"/>
    <property type="match status" value="1"/>
</dbReference>
<dbReference type="InterPro" id="IPR046953">
    <property type="entry name" value="Spore_GerAC-like_C"/>
</dbReference>
<dbReference type="Proteomes" id="UP000653578">
    <property type="component" value="Unassembled WGS sequence"/>
</dbReference>
<dbReference type="Gene3D" id="3.30.300.210">
    <property type="entry name" value="Nutrient germinant receptor protein C, domain 3"/>
    <property type="match status" value="1"/>
</dbReference>
<organism evidence="10 11">
    <name type="scientific">Paenibacillus plantarum</name>
    <dbReference type="NCBI Taxonomy" id="2654975"/>
    <lineage>
        <taxon>Bacteria</taxon>
        <taxon>Bacillati</taxon>
        <taxon>Bacillota</taxon>
        <taxon>Bacilli</taxon>
        <taxon>Bacillales</taxon>
        <taxon>Paenibacillaceae</taxon>
        <taxon>Paenibacillus</taxon>
    </lineage>
</organism>
<keyword evidence="7" id="KW-0449">Lipoprotein</keyword>
<proteinExistence type="inferred from homology"/>
<dbReference type="Pfam" id="PF05504">
    <property type="entry name" value="Spore_GerAC"/>
    <property type="match status" value="1"/>
</dbReference>
<evidence type="ECO:0000256" key="7">
    <source>
        <dbReference type="ARBA" id="ARBA00023288"/>
    </source>
</evidence>
<comment type="similarity">
    <text evidence="2">Belongs to the GerABKC lipoprotein family.</text>
</comment>
<feature type="domain" description="Spore germination protein N-terminal" evidence="9">
    <location>
        <begin position="72"/>
        <end position="236"/>
    </location>
</feature>
<dbReference type="InterPro" id="IPR038501">
    <property type="entry name" value="Spore_GerAC_C_sf"/>
</dbReference>
<keyword evidence="11" id="KW-1185">Reference proteome</keyword>
<evidence type="ECO:0000313" key="11">
    <source>
        <dbReference type="Proteomes" id="UP000653578"/>
    </source>
</evidence>
<evidence type="ECO:0000256" key="3">
    <source>
        <dbReference type="ARBA" id="ARBA00022544"/>
    </source>
</evidence>